<accession>G5JHX9</accession>
<evidence type="ECO:0000256" key="3">
    <source>
        <dbReference type="ARBA" id="ARBA00022475"/>
    </source>
</evidence>
<dbReference type="AlphaFoldDB" id="G5JHX9"/>
<evidence type="ECO:0000256" key="2">
    <source>
        <dbReference type="ARBA" id="ARBA00022448"/>
    </source>
</evidence>
<dbReference type="PANTHER" id="PTHR43124">
    <property type="entry name" value="PURINE EFFLUX PUMP PBUE"/>
    <property type="match status" value="1"/>
</dbReference>
<feature type="transmembrane region" description="Helical" evidence="7">
    <location>
        <begin position="244"/>
        <end position="264"/>
    </location>
</feature>
<evidence type="ECO:0000256" key="5">
    <source>
        <dbReference type="ARBA" id="ARBA00022989"/>
    </source>
</evidence>
<gene>
    <name evidence="9" type="ORF">SS7213T_05306</name>
</gene>
<dbReference type="InterPro" id="IPR050189">
    <property type="entry name" value="MFS_Efflux_Transporters"/>
</dbReference>
<feature type="transmembrane region" description="Helical" evidence="7">
    <location>
        <begin position="364"/>
        <end position="383"/>
    </location>
</feature>
<feature type="transmembrane region" description="Helical" evidence="7">
    <location>
        <begin position="132"/>
        <end position="151"/>
    </location>
</feature>
<evidence type="ECO:0000256" key="6">
    <source>
        <dbReference type="ARBA" id="ARBA00023136"/>
    </source>
</evidence>
<comment type="caution">
    <text evidence="9">The sequence shown here is derived from an EMBL/GenBank/DDBJ whole genome shotgun (WGS) entry which is preliminary data.</text>
</comment>
<dbReference type="InterPro" id="IPR020846">
    <property type="entry name" value="MFS_dom"/>
</dbReference>
<dbReference type="RefSeq" id="WP_002463288.1">
    <property type="nucleotide sequence ID" value="NZ_AEUN01000377.1"/>
</dbReference>
<feature type="transmembrane region" description="Helical" evidence="7">
    <location>
        <begin position="276"/>
        <end position="295"/>
    </location>
</feature>
<feature type="transmembrane region" description="Helical" evidence="7">
    <location>
        <begin position="157"/>
        <end position="179"/>
    </location>
</feature>
<dbReference type="PROSITE" id="PS50850">
    <property type="entry name" value="MFS"/>
    <property type="match status" value="1"/>
</dbReference>
<dbReference type="Pfam" id="PF07690">
    <property type="entry name" value="MFS_1"/>
    <property type="match status" value="1"/>
</dbReference>
<evidence type="ECO:0000256" key="4">
    <source>
        <dbReference type="ARBA" id="ARBA00022692"/>
    </source>
</evidence>
<keyword evidence="4 7" id="KW-0812">Transmembrane</keyword>
<dbReference type="Proteomes" id="UP000005413">
    <property type="component" value="Unassembled WGS sequence"/>
</dbReference>
<reference evidence="9 10" key="1">
    <citation type="journal article" date="2012" name="BMC Genomics">
        <title>Comparative genomic analysis of the genus Staphylococcus including Staphylococcus aureus and its newly described sister species Staphylococcus simiae.</title>
        <authorList>
            <person name="Suzuki H."/>
            <person name="Lefebure T."/>
            <person name="Pavinski Bitar P."/>
            <person name="Stanhope M.J."/>
        </authorList>
    </citation>
    <scope>NUCLEOTIDE SEQUENCE [LARGE SCALE GENOMIC DNA]</scope>
    <source>
        <strain evidence="9 10">CCM 7213</strain>
    </source>
</reference>
<keyword evidence="6 7" id="KW-0472">Membrane</keyword>
<proteinExistence type="predicted"/>
<dbReference type="GO" id="GO:0022857">
    <property type="term" value="F:transmembrane transporter activity"/>
    <property type="evidence" value="ECO:0007669"/>
    <property type="project" value="InterPro"/>
</dbReference>
<evidence type="ECO:0000259" key="8">
    <source>
        <dbReference type="PROSITE" id="PS50850"/>
    </source>
</evidence>
<feature type="transmembrane region" description="Helical" evidence="7">
    <location>
        <begin position="214"/>
        <end position="232"/>
    </location>
</feature>
<dbReference type="InterPro" id="IPR036259">
    <property type="entry name" value="MFS_trans_sf"/>
</dbReference>
<feature type="transmembrane region" description="Helical" evidence="7">
    <location>
        <begin position="94"/>
        <end position="120"/>
    </location>
</feature>
<feature type="domain" description="Major facilitator superfamily (MFS) profile" evidence="8">
    <location>
        <begin position="5"/>
        <end position="388"/>
    </location>
</feature>
<evidence type="ECO:0000313" key="10">
    <source>
        <dbReference type="Proteomes" id="UP000005413"/>
    </source>
</evidence>
<dbReference type="EMBL" id="AEUN01000377">
    <property type="protein sequence ID" value="EHJ08172.1"/>
    <property type="molecule type" value="Genomic_DNA"/>
</dbReference>
<feature type="transmembrane region" description="Helical" evidence="7">
    <location>
        <begin position="39"/>
        <end position="59"/>
    </location>
</feature>
<sequence>MSIMRIITFILSVFIVGMVEMMVAGIMNLMSHDLHVSEAVVGQLVTMYALTFAICGPILVKLTNRFASRPVLLWTLVIFIIGNGIIAVSPNFTILVIGRIISSAAAALIIVKVLALTAMLTAPKNRGKMIGLVYTGFSGANVFGVPIGTMIGDLVGWRYTFVFLVIVSILVGGLMTIFLPKEQELSAAHINQAQPTYDNNVTSKILRPAEVAKYLIITFLVLVANSVSFVYINPLILSNGHEMSFVSIALLVNGVAGVIGTSLGGIFSDKLTSKRWLIISVSIFIIMMLLMNMLLPGSGMLLIGLFIWNIMQWSTNPAVQSGVIEHVEGDTSQVMSWNMSSLNAGIGVGGIVGGLVISNISVQAVTYTSAIIGALGLIVIFTLKNNHYAKKYN</sequence>
<feature type="transmembrane region" description="Helical" evidence="7">
    <location>
        <begin position="71"/>
        <end position="88"/>
    </location>
</feature>
<protein>
    <submittedName>
        <fullName evidence="9">Drug transporter, putative</fullName>
    </submittedName>
</protein>
<dbReference type="Gene3D" id="1.20.1250.20">
    <property type="entry name" value="MFS general substrate transporter like domains"/>
    <property type="match status" value="1"/>
</dbReference>
<dbReference type="SUPFAM" id="SSF103473">
    <property type="entry name" value="MFS general substrate transporter"/>
    <property type="match status" value="1"/>
</dbReference>
<dbReference type="InterPro" id="IPR011701">
    <property type="entry name" value="MFS"/>
</dbReference>
<dbReference type="PATRIC" id="fig|911238.3.peg.884"/>
<feature type="transmembrane region" description="Helical" evidence="7">
    <location>
        <begin position="340"/>
        <end position="358"/>
    </location>
</feature>
<keyword evidence="5 7" id="KW-1133">Transmembrane helix</keyword>
<evidence type="ECO:0000256" key="7">
    <source>
        <dbReference type="SAM" id="Phobius"/>
    </source>
</evidence>
<dbReference type="OrthoDB" id="337363at2"/>
<keyword evidence="3" id="KW-1003">Cell membrane</keyword>
<evidence type="ECO:0000313" key="9">
    <source>
        <dbReference type="EMBL" id="EHJ08172.1"/>
    </source>
</evidence>
<keyword evidence="2" id="KW-0813">Transport</keyword>
<evidence type="ECO:0000256" key="1">
    <source>
        <dbReference type="ARBA" id="ARBA00004651"/>
    </source>
</evidence>
<feature type="transmembrane region" description="Helical" evidence="7">
    <location>
        <begin position="7"/>
        <end position="27"/>
    </location>
</feature>
<dbReference type="PANTHER" id="PTHR43124:SF8">
    <property type="entry name" value="INNER MEMBRANE TRANSPORT PROTEIN YDHP"/>
    <property type="match status" value="1"/>
</dbReference>
<dbReference type="CDD" id="cd17324">
    <property type="entry name" value="MFS_NepI_like"/>
    <property type="match status" value="1"/>
</dbReference>
<organism evidence="9 10">
    <name type="scientific">Staphylococcus simiae CCM 7213 = CCUG 51256</name>
    <dbReference type="NCBI Taxonomy" id="911238"/>
    <lineage>
        <taxon>Bacteria</taxon>
        <taxon>Bacillati</taxon>
        <taxon>Bacillota</taxon>
        <taxon>Bacilli</taxon>
        <taxon>Bacillales</taxon>
        <taxon>Staphylococcaceae</taxon>
        <taxon>Staphylococcus</taxon>
    </lineage>
</organism>
<name>G5JHX9_9STAP</name>
<dbReference type="GO" id="GO:0005886">
    <property type="term" value="C:plasma membrane"/>
    <property type="evidence" value="ECO:0007669"/>
    <property type="project" value="UniProtKB-SubCell"/>
</dbReference>
<comment type="subcellular location">
    <subcellularLocation>
        <location evidence="1">Cell membrane</location>
        <topology evidence="1">Multi-pass membrane protein</topology>
    </subcellularLocation>
</comment>
<keyword evidence="10" id="KW-1185">Reference proteome</keyword>